<feature type="domain" description="AMP-dependent synthetase/ligase" evidence="5">
    <location>
        <begin position="15"/>
        <end position="365"/>
    </location>
</feature>
<accession>A0A382ALP8</accession>
<dbReference type="PANTHER" id="PTHR43201">
    <property type="entry name" value="ACYL-COA SYNTHETASE"/>
    <property type="match status" value="1"/>
</dbReference>
<evidence type="ECO:0000256" key="3">
    <source>
        <dbReference type="ARBA" id="ARBA00022741"/>
    </source>
</evidence>
<dbReference type="Gene3D" id="3.30.300.30">
    <property type="match status" value="1"/>
</dbReference>
<dbReference type="AlphaFoldDB" id="A0A382ALP8"/>
<dbReference type="InterPro" id="IPR045851">
    <property type="entry name" value="AMP-bd_C_sf"/>
</dbReference>
<dbReference type="InterPro" id="IPR020845">
    <property type="entry name" value="AMP-binding_CS"/>
</dbReference>
<dbReference type="InterPro" id="IPR000873">
    <property type="entry name" value="AMP-dep_synth/lig_dom"/>
</dbReference>
<evidence type="ECO:0008006" key="8">
    <source>
        <dbReference type="Google" id="ProtNLM"/>
    </source>
</evidence>
<dbReference type="InterPro" id="IPR025110">
    <property type="entry name" value="AMP-bd_C"/>
</dbReference>
<dbReference type="InterPro" id="IPR045310">
    <property type="entry name" value="Pcs60-like"/>
</dbReference>
<evidence type="ECO:0000256" key="2">
    <source>
        <dbReference type="ARBA" id="ARBA00022598"/>
    </source>
</evidence>
<organism evidence="7">
    <name type="scientific">marine metagenome</name>
    <dbReference type="NCBI Taxonomy" id="408172"/>
    <lineage>
        <taxon>unclassified sequences</taxon>
        <taxon>metagenomes</taxon>
        <taxon>ecological metagenomes</taxon>
    </lineage>
</organism>
<name>A0A382ALP8_9ZZZZ</name>
<dbReference type="GO" id="GO:0005524">
    <property type="term" value="F:ATP binding"/>
    <property type="evidence" value="ECO:0007669"/>
    <property type="project" value="UniProtKB-KW"/>
</dbReference>
<protein>
    <recommendedName>
        <fullName evidence="8">AMP-dependent synthetase/ligase domain-containing protein</fullName>
    </recommendedName>
</protein>
<feature type="domain" description="AMP-binding enzyme C-terminal" evidence="6">
    <location>
        <begin position="416"/>
        <end position="489"/>
    </location>
</feature>
<evidence type="ECO:0000259" key="6">
    <source>
        <dbReference type="Pfam" id="PF13193"/>
    </source>
</evidence>
<evidence type="ECO:0000259" key="5">
    <source>
        <dbReference type="Pfam" id="PF00501"/>
    </source>
</evidence>
<dbReference type="PANTHER" id="PTHR43201:SF5">
    <property type="entry name" value="MEDIUM-CHAIN ACYL-COA LIGASE ACSF2, MITOCHONDRIAL"/>
    <property type="match status" value="1"/>
</dbReference>
<evidence type="ECO:0000313" key="7">
    <source>
        <dbReference type="EMBL" id="SVB02062.1"/>
    </source>
</evidence>
<proteinExistence type="inferred from homology"/>
<dbReference type="GO" id="GO:0031956">
    <property type="term" value="F:medium-chain fatty acid-CoA ligase activity"/>
    <property type="evidence" value="ECO:0007669"/>
    <property type="project" value="TreeGrafter"/>
</dbReference>
<feature type="non-terminal residue" evidence="7">
    <location>
        <position position="497"/>
    </location>
</feature>
<keyword evidence="4" id="KW-0067">ATP-binding</keyword>
<reference evidence="7" key="1">
    <citation type="submission" date="2018-05" db="EMBL/GenBank/DDBJ databases">
        <authorList>
            <person name="Lanie J.A."/>
            <person name="Ng W.-L."/>
            <person name="Kazmierczak K.M."/>
            <person name="Andrzejewski T.M."/>
            <person name="Davidsen T.M."/>
            <person name="Wayne K.J."/>
            <person name="Tettelin H."/>
            <person name="Glass J.I."/>
            <person name="Rusch D."/>
            <person name="Podicherti R."/>
            <person name="Tsui H.-C.T."/>
            <person name="Winkler M.E."/>
        </authorList>
    </citation>
    <scope>NUCLEOTIDE SEQUENCE</scope>
</reference>
<dbReference type="CDD" id="cd05926">
    <property type="entry name" value="FACL_fum10p_like"/>
    <property type="match status" value="1"/>
</dbReference>
<dbReference type="EMBL" id="UINC01025801">
    <property type="protein sequence ID" value="SVB02062.1"/>
    <property type="molecule type" value="Genomic_DNA"/>
</dbReference>
<keyword evidence="2" id="KW-0436">Ligase</keyword>
<dbReference type="Gene3D" id="3.40.50.12780">
    <property type="entry name" value="N-terminal domain of ligase-like"/>
    <property type="match status" value="1"/>
</dbReference>
<dbReference type="GO" id="GO:0006631">
    <property type="term" value="P:fatty acid metabolic process"/>
    <property type="evidence" value="ECO:0007669"/>
    <property type="project" value="TreeGrafter"/>
</dbReference>
<evidence type="ECO:0000256" key="1">
    <source>
        <dbReference type="ARBA" id="ARBA00006432"/>
    </source>
</evidence>
<dbReference type="PROSITE" id="PS00455">
    <property type="entry name" value="AMP_BINDING"/>
    <property type="match status" value="1"/>
</dbReference>
<keyword evidence="3" id="KW-0547">Nucleotide-binding</keyword>
<dbReference type="SUPFAM" id="SSF56801">
    <property type="entry name" value="Acetyl-CoA synthetase-like"/>
    <property type="match status" value="1"/>
</dbReference>
<dbReference type="Pfam" id="PF13193">
    <property type="entry name" value="AMP-binding_C"/>
    <property type="match status" value="1"/>
</dbReference>
<dbReference type="InterPro" id="IPR042099">
    <property type="entry name" value="ANL_N_sf"/>
</dbReference>
<dbReference type="Pfam" id="PF00501">
    <property type="entry name" value="AMP-binding"/>
    <property type="match status" value="1"/>
</dbReference>
<comment type="similarity">
    <text evidence="1">Belongs to the ATP-dependent AMP-binding enzyme family.</text>
</comment>
<gene>
    <name evidence="7" type="ORF">METZ01_LOCUS154916</name>
</gene>
<evidence type="ECO:0000256" key="4">
    <source>
        <dbReference type="ARBA" id="ARBA00022840"/>
    </source>
</evidence>
<sequence length="497" mass="53058">MASSTEAKTLVEVLANGAGDHPALVSPDGPTLTYDSLRTQVARLMGQLKSFGIHKEDRVAIVLPNGLEVIASFLAVTGVATAAPLNAAYKPDEFEFYLDDTNAKAVITGLDAGQEAVDAAPKGAIHIVVTMDDAGEINFIGSSDATPSTDPDLGADDVALVLHTSGTTSRPKRVPLTHKNLTTSLKNVAATYSLNENDVSLCIMPLFHVHGLVASTLSTFYSGGTVVVPPRFNPMNFWPVVKDHGVTWYSAVPSMHQALLTRARNGKPDVPESLRFIRSCSASLPPIVMDELESKFGVPVVEAYGMTEAAHQMSSNPLPPGNRLPGAVGPGTGVEVAIMDEEGTLLVIGERGEVVIKGDNVITGYENNPEANDTSFTNGWFRTGDEGVLDENGFLALTGRLKEMINRSGEKISPREIDEVLMDHPSVGEAVAFGVAHRVHGEEAAAAVVLTDEVTTDELVAFCKEKLADFKVPRTIHVMEEIPRGPTGKISRRFLTE</sequence>